<comment type="caution">
    <text evidence="2">The sequence shown here is derived from an EMBL/GenBank/DDBJ whole genome shotgun (WGS) entry which is preliminary data.</text>
</comment>
<protein>
    <recommendedName>
        <fullName evidence="1">Bacterial Ig-like domain-containing protein</fullName>
    </recommendedName>
</protein>
<organism evidence="2 3">
    <name type="scientific">Candidatus Nomurabacteria bacterium GW2011_GWF1_31_48</name>
    <dbReference type="NCBI Taxonomy" id="1618767"/>
    <lineage>
        <taxon>Bacteria</taxon>
        <taxon>Candidatus Nomuraibacteriota</taxon>
    </lineage>
</organism>
<accession>A0A0F9YUN1</accession>
<dbReference type="EMBL" id="LBOG01000003">
    <property type="protein sequence ID" value="KKP30166.1"/>
    <property type="molecule type" value="Genomic_DNA"/>
</dbReference>
<dbReference type="Pfam" id="PF19078">
    <property type="entry name" value="Big_12"/>
    <property type="match status" value="1"/>
</dbReference>
<evidence type="ECO:0000313" key="3">
    <source>
        <dbReference type="Proteomes" id="UP000034934"/>
    </source>
</evidence>
<feature type="domain" description="Bacterial Ig-like" evidence="1">
    <location>
        <begin position="119"/>
        <end position="207"/>
    </location>
</feature>
<dbReference type="AlphaFoldDB" id="A0A0F9YUN1"/>
<dbReference type="PANTHER" id="PTHR34677">
    <property type="match status" value="1"/>
</dbReference>
<evidence type="ECO:0000313" key="2">
    <source>
        <dbReference type="EMBL" id="KKP30166.1"/>
    </source>
</evidence>
<name>A0A0F9YUN1_9BACT</name>
<dbReference type="Proteomes" id="UP000034934">
    <property type="component" value="Unassembled WGS sequence"/>
</dbReference>
<gene>
    <name evidence="2" type="ORF">UR19_C0003G0002</name>
</gene>
<reference evidence="2 3" key="1">
    <citation type="journal article" date="2015" name="Nature">
        <title>rRNA introns, odd ribosomes, and small enigmatic genomes across a large radiation of phyla.</title>
        <authorList>
            <person name="Brown C.T."/>
            <person name="Hug L.A."/>
            <person name="Thomas B.C."/>
            <person name="Sharon I."/>
            <person name="Castelle C.J."/>
            <person name="Singh A."/>
            <person name="Wilkins M.J."/>
            <person name="Williams K.H."/>
            <person name="Banfield J.F."/>
        </authorList>
    </citation>
    <scope>NUCLEOTIDE SEQUENCE [LARGE SCALE GENOMIC DNA]</scope>
</reference>
<proteinExistence type="predicted"/>
<dbReference type="PANTHER" id="PTHR34677:SF3">
    <property type="entry name" value="BACTERIAL IG-LIKE DOMAIN-CONTAINING PROTEIN"/>
    <property type="match status" value="1"/>
</dbReference>
<evidence type="ECO:0000259" key="1">
    <source>
        <dbReference type="Pfam" id="PF19078"/>
    </source>
</evidence>
<dbReference type="InterPro" id="IPR044048">
    <property type="entry name" value="Big_12"/>
</dbReference>
<sequence>MKKIKNKLINSFRRKVLLRALLFFKQIKLPDKISLNRRRFFSRIKLKLKNRLRINRKEENTKMQNITKKMNKKIKKSFYVIQNAIYFLKQIRKIKMMPIVVFVLIFSFITVSFDKVYATDNPTVILTSTNSDPTNENINVTATFSESVSNFAVGDILVINGTVGTFSGSGTTYTFIVTPSTDGVVVVDVPADVATDIDGNGNLSTTYEITVFGFVKKMGGISNDVSNSIVVDSSGYIYNRIF</sequence>